<protein>
    <submittedName>
        <fullName evidence="4">Phosphate/phosphite/phosphonate ABC transporter substrate-binding protein</fullName>
    </submittedName>
</protein>
<dbReference type="GO" id="GO:0055085">
    <property type="term" value="P:transmembrane transport"/>
    <property type="evidence" value="ECO:0007669"/>
    <property type="project" value="InterPro"/>
</dbReference>
<dbReference type="NCBIfam" id="TIGR01098">
    <property type="entry name" value="3A0109s03R"/>
    <property type="match status" value="1"/>
</dbReference>
<name>A0A7H9BJH2_9NEIS</name>
<proteinExistence type="inferred from homology"/>
<dbReference type="KEGG" id="chiz:HQ393_09140"/>
<evidence type="ECO:0000256" key="2">
    <source>
        <dbReference type="ARBA" id="ARBA00022729"/>
    </source>
</evidence>
<keyword evidence="5" id="KW-1185">Reference proteome</keyword>
<evidence type="ECO:0000313" key="5">
    <source>
        <dbReference type="Proteomes" id="UP000509597"/>
    </source>
</evidence>
<evidence type="ECO:0000256" key="3">
    <source>
        <dbReference type="SAM" id="SignalP"/>
    </source>
</evidence>
<dbReference type="Proteomes" id="UP000509597">
    <property type="component" value="Chromosome"/>
</dbReference>
<dbReference type="PANTHER" id="PTHR35841">
    <property type="entry name" value="PHOSPHONATES-BINDING PERIPLASMIC PROTEIN"/>
    <property type="match status" value="1"/>
</dbReference>
<evidence type="ECO:0000313" key="4">
    <source>
        <dbReference type="EMBL" id="QLG88398.1"/>
    </source>
</evidence>
<dbReference type="InterPro" id="IPR005770">
    <property type="entry name" value="PhnD"/>
</dbReference>
<evidence type="ECO:0000256" key="1">
    <source>
        <dbReference type="ARBA" id="ARBA00007162"/>
    </source>
</evidence>
<feature type="chain" id="PRO_5028820886" evidence="3">
    <location>
        <begin position="20"/>
        <end position="322"/>
    </location>
</feature>
<dbReference type="EMBL" id="CP058627">
    <property type="protein sequence ID" value="QLG88398.1"/>
    <property type="molecule type" value="Genomic_DNA"/>
</dbReference>
<accession>A0A7H9BJH2</accession>
<comment type="similarity">
    <text evidence="1">Belongs to the phosphate/phosphite/phosphonate binding protein family.</text>
</comment>
<dbReference type="PANTHER" id="PTHR35841:SF1">
    <property type="entry name" value="PHOSPHONATES-BINDING PERIPLASMIC PROTEIN"/>
    <property type="match status" value="1"/>
</dbReference>
<dbReference type="GO" id="GO:0043190">
    <property type="term" value="C:ATP-binding cassette (ABC) transporter complex"/>
    <property type="evidence" value="ECO:0007669"/>
    <property type="project" value="InterPro"/>
</dbReference>
<gene>
    <name evidence="4" type="primary">phnD</name>
    <name evidence="4" type="ORF">HQ393_09140</name>
</gene>
<dbReference type="Pfam" id="PF12974">
    <property type="entry name" value="Phosphonate-bd"/>
    <property type="match status" value="1"/>
</dbReference>
<keyword evidence="2 3" id="KW-0732">Signal</keyword>
<dbReference type="RefSeq" id="WP_179354913.1">
    <property type="nucleotide sequence ID" value="NZ_CP058627.1"/>
</dbReference>
<reference evidence="4 5" key="1">
    <citation type="submission" date="2020-07" db="EMBL/GenBank/DDBJ databases">
        <title>Complete genome sequence of Chitinibacter sp. 2T18.</title>
        <authorList>
            <person name="Bae J.-W."/>
            <person name="Choi J.-W."/>
        </authorList>
    </citation>
    <scope>NUCLEOTIDE SEQUENCE [LARGE SCALE GENOMIC DNA]</scope>
    <source>
        <strain evidence="4 5">2T18</strain>
    </source>
</reference>
<sequence length="322" mass="36352">MLRRCLAILLLSCSAATYADLTVGLLTSRASEQTVEDWQPVLDDLAAATGQKVKGVVLTDHAELLRRLQSKEIQIARVDNKLALDAVEKANCEVFARLAITGGVSEYRSVMLVRKDSPIKNADQLLDMPKKLRYAGGKPGTTAEYLIPQYHLFMKRNVLSEQYFTQNMQVGTEDAFIALARKQVDVAVSNTVDLEQLKEKYPRDFSQMRVVWESPNFAFDPLIMRNDLPAAQKNTISQFFLDYGRKGANVAQAKQRLYYADQLSGFVRADNRTLRQVTDLQLFHDLFRLTFNNQLAADAKNAQQKAYYQRYNQLVGLLGGAK</sequence>
<dbReference type="SUPFAM" id="SSF53850">
    <property type="entry name" value="Periplasmic binding protein-like II"/>
    <property type="match status" value="1"/>
</dbReference>
<feature type="signal peptide" evidence="3">
    <location>
        <begin position="1"/>
        <end position="19"/>
    </location>
</feature>
<dbReference type="Gene3D" id="3.40.190.10">
    <property type="entry name" value="Periplasmic binding protein-like II"/>
    <property type="match status" value="2"/>
</dbReference>
<organism evidence="4 5">
    <name type="scientific">Chitinibacter bivalviorum</name>
    <dbReference type="NCBI Taxonomy" id="2739434"/>
    <lineage>
        <taxon>Bacteria</taxon>
        <taxon>Pseudomonadati</taxon>
        <taxon>Pseudomonadota</taxon>
        <taxon>Betaproteobacteria</taxon>
        <taxon>Neisseriales</taxon>
        <taxon>Chitinibacteraceae</taxon>
        <taxon>Chitinibacter</taxon>
    </lineage>
</organism>
<dbReference type="AlphaFoldDB" id="A0A7H9BJH2"/>